<evidence type="ECO:0000313" key="1">
    <source>
        <dbReference type="EMBL" id="KFM66214.1"/>
    </source>
</evidence>
<organism evidence="1 2">
    <name type="scientific">Stegodyphus mimosarum</name>
    <name type="common">African social velvet spider</name>
    <dbReference type="NCBI Taxonomy" id="407821"/>
    <lineage>
        <taxon>Eukaryota</taxon>
        <taxon>Metazoa</taxon>
        <taxon>Ecdysozoa</taxon>
        <taxon>Arthropoda</taxon>
        <taxon>Chelicerata</taxon>
        <taxon>Arachnida</taxon>
        <taxon>Araneae</taxon>
        <taxon>Araneomorphae</taxon>
        <taxon>Entelegynae</taxon>
        <taxon>Eresoidea</taxon>
        <taxon>Eresidae</taxon>
        <taxon>Stegodyphus</taxon>
    </lineage>
</organism>
<reference evidence="1 2" key="1">
    <citation type="submission" date="2013-11" db="EMBL/GenBank/DDBJ databases">
        <title>Genome sequencing of Stegodyphus mimosarum.</title>
        <authorList>
            <person name="Bechsgaard J."/>
        </authorList>
    </citation>
    <scope>NUCLEOTIDE SEQUENCE [LARGE SCALE GENOMIC DNA]</scope>
</reference>
<dbReference type="AlphaFoldDB" id="A0A087TM75"/>
<accession>A0A087TM75</accession>
<sequence length="62" mass="7252">MEMLVMLIRKFGLQIQIVFFISVKTAFLFPMSLNVRHWLVQRGSNFIHHLTNAAQDAFFLLA</sequence>
<dbReference type="EMBL" id="KK115857">
    <property type="protein sequence ID" value="KFM66214.1"/>
    <property type="molecule type" value="Genomic_DNA"/>
</dbReference>
<feature type="non-terminal residue" evidence="1">
    <location>
        <position position="62"/>
    </location>
</feature>
<gene>
    <name evidence="1" type="ORF">X975_08967</name>
</gene>
<keyword evidence="2" id="KW-1185">Reference proteome</keyword>
<dbReference type="Proteomes" id="UP000054359">
    <property type="component" value="Unassembled WGS sequence"/>
</dbReference>
<name>A0A087TM75_STEMI</name>
<proteinExistence type="predicted"/>
<protein>
    <submittedName>
        <fullName evidence="1">Uncharacterized protein</fullName>
    </submittedName>
</protein>
<evidence type="ECO:0000313" key="2">
    <source>
        <dbReference type="Proteomes" id="UP000054359"/>
    </source>
</evidence>